<dbReference type="OMA" id="GKTRWQR"/>
<dbReference type="KEGG" id="pcw:110202743"/>
<dbReference type="Pfam" id="PF01575">
    <property type="entry name" value="MaoC_dehydratas"/>
    <property type="match status" value="1"/>
</dbReference>
<dbReference type="InParanoid" id="A0A6P5JK64"/>
<dbReference type="GO" id="GO:0006635">
    <property type="term" value="P:fatty acid beta-oxidation"/>
    <property type="evidence" value="ECO:0007669"/>
    <property type="project" value="UniProtKB-UniPathway"/>
</dbReference>
<evidence type="ECO:0000256" key="18">
    <source>
        <dbReference type="ARBA" id="ARBA00050727"/>
    </source>
</evidence>
<evidence type="ECO:0000256" key="1">
    <source>
        <dbReference type="ARBA" id="ARBA00004275"/>
    </source>
</evidence>
<keyword evidence="5" id="KW-0597">Phosphoprotein</keyword>
<evidence type="ECO:0000256" key="20">
    <source>
        <dbReference type="ARBA" id="ARBA00051024"/>
    </source>
</evidence>
<evidence type="ECO:0000256" key="30">
    <source>
        <dbReference type="ARBA" id="ARBA00082547"/>
    </source>
</evidence>
<dbReference type="FunFam" id="1.10.287.4290:FF:000001">
    <property type="entry name" value="Peroxisomal multifunctional enzyme type 2"/>
    <property type="match status" value="1"/>
</dbReference>
<dbReference type="Pfam" id="PF00106">
    <property type="entry name" value="adh_short"/>
    <property type="match status" value="1"/>
</dbReference>
<dbReference type="GO" id="GO:0004303">
    <property type="term" value="F:estradiol 17-beta-dehydrogenase [NAD(P)+] activity"/>
    <property type="evidence" value="ECO:0007669"/>
    <property type="project" value="Ensembl"/>
</dbReference>
<comment type="catalytic activity">
    <reaction evidence="25">
        <text>(2E)-octenoyl-CoA + H2O = (3R)-hydroxyoctanoyl-CoA</text>
        <dbReference type="Rhea" id="RHEA:40187"/>
        <dbReference type="ChEBI" id="CHEBI:15377"/>
        <dbReference type="ChEBI" id="CHEBI:62242"/>
        <dbReference type="ChEBI" id="CHEBI:74279"/>
    </reaction>
    <physiologicalReaction direction="left-to-right" evidence="25">
        <dbReference type="Rhea" id="RHEA:40188"/>
    </physiologicalReaction>
</comment>
<comment type="catalytic activity">
    <reaction evidence="17">
        <text>(2E)-hexadecenedioyl-CoA + H2O = (3R)-hydroxyhexadecanedioyl-CoA</text>
        <dbReference type="Rhea" id="RHEA:40255"/>
        <dbReference type="ChEBI" id="CHEBI:15377"/>
        <dbReference type="ChEBI" id="CHEBI:77075"/>
        <dbReference type="ChEBI" id="CHEBI:77079"/>
    </reaction>
    <physiologicalReaction direction="left-to-right" evidence="17">
        <dbReference type="Rhea" id="RHEA:40256"/>
    </physiologicalReaction>
</comment>
<evidence type="ECO:0000256" key="6">
    <source>
        <dbReference type="ARBA" id="ARBA00022832"/>
    </source>
</evidence>
<evidence type="ECO:0000256" key="4">
    <source>
        <dbReference type="ARBA" id="ARBA00011738"/>
    </source>
</evidence>
<dbReference type="GO" id="GO:0042803">
    <property type="term" value="F:protein homodimerization activity"/>
    <property type="evidence" value="ECO:0007669"/>
    <property type="project" value="Ensembl"/>
</dbReference>
<dbReference type="InterPro" id="IPR002539">
    <property type="entry name" value="MaoC-like_dom"/>
</dbReference>
<keyword evidence="32" id="KW-1185">Reference proteome</keyword>
<dbReference type="SUPFAM" id="SSF51735">
    <property type="entry name" value="NAD(P)-binding Rossmann-fold domains"/>
    <property type="match status" value="1"/>
</dbReference>
<dbReference type="GO" id="GO:0008209">
    <property type="term" value="P:androgen metabolic process"/>
    <property type="evidence" value="ECO:0007669"/>
    <property type="project" value="Ensembl"/>
</dbReference>
<dbReference type="SMART" id="SM00822">
    <property type="entry name" value="PKS_KR"/>
    <property type="match status" value="1"/>
</dbReference>
<dbReference type="FunFam" id="3.10.129.10:FF:000013">
    <property type="entry name" value="Peroxisomal multifunctional enzyme type 2"/>
    <property type="match status" value="1"/>
</dbReference>
<dbReference type="InterPro" id="IPR051687">
    <property type="entry name" value="Peroxisomal_Beta-Oxidation"/>
</dbReference>
<evidence type="ECO:0000256" key="15">
    <source>
        <dbReference type="ARBA" id="ARBA00050536"/>
    </source>
</evidence>
<dbReference type="InterPro" id="IPR054357">
    <property type="entry name" value="MFE-2_N"/>
</dbReference>
<evidence type="ECO:0000256" key="19">
    <source>
        <dbReference type="ARBA" id="ARBA00050743"/>
    </source>
</evidence>
<dbReference type="GO" id="GO:0016853">
    <property type="term" value="F:isomerase activity"/>
    <property type="evidence" value="ECO:0007669"/>
    <property type="project" value="UniProtKB-KW"/>
</dbReference>
<evidence type="ECO:0000313" key="33">
    <source>
        <dbReference type="RefSeq" id="XP_020834677.1"/>
    </source>
</evidence>
<evidence type="ECO:0000259" key="31">
    <source>
        <dbReference type="SMART" id="SM00822"/>
    </source>
</evidence>
<keyword evidence="13" id="KW-0456">Lyase</keyword>
<dbReference type="GeneID" id="110202743"/>
<dbReference type="PROSITE" id="PS00061">
    <property type="entry name" value="ADH_SHORT"/>
    <property type="match status" value="1"/>
</dbReference>
<dbReference type="CDD" id="cd03448">
    <property type="entry name" value="HDE_HSD"/>
    <property type="match status" value="1"/>
</dbReference>
<evidence type="ECO:0000256" key="14">
    <source>
        <dbReference type="ARBA" id="ARBA00050170"/>
    </source>
</evidence>
<dbReference type="InterPro" id="IPR036527">
    <property type="entry name" value="SCP2_sterol-bd_dom_sf"/>
</dbReference>
<keyword evidence="8" id="KW-0560">Oxidoreductase</keyword>
<evidence type="ECO:0000313" key="32">
    <source>
        <dbReference type="Proteomes" id="UP000515140"/>
    </source>
</evidence>
<keyword evidence="10" id="KW-0443">Lipid metabolism</keyword>
<dbReference type="PANTHER" id="PTHR45024">
    <property type="entry name" value="DEHYDROGENASES, SHORT CHAIN"/>
    <property type="match status" value="1"/>
</dbReference>
<dbReference type="Gene3D" id="3.30.1050.10">
    <property type="entry name" value="SCP2 sterol-binding domain"/>
    <property type="match status" value="1"/>
</dbReference>
<evidence type="ECO:0000256" key="17">
    <source>
        <dbReference type="ARBA" id="ARBA00050722"/>
    </source>
</evidence>
<comment type="catalytic activity">
    <reaction evidence="16">
        <text>(24R,25R)-3alpha,7alpha,12alpha,24-tetrahydroxy-5beta-cholestan-26-oyl-CoA = (24E)-3alpha,7alpha,12alpha-trihydroxy-5beta-cholest-24-en-26-oyl-CoA + H2O</text>
        <dbReference type="Rhea" id="RHEA:18933"/>
        <dbReference type="ChEBI" id="CHEBI:15377"/>
        <dbReference type="ChEBI" id="CHEBI:59807"/>
        <dbReference type="ChEBI" id="CHEBI:59879"/>
        <dbReference type="EC" id="4.2.1.107"/>
    </reaction>
    <physiologicalReaction direction="right-to-left" evidence="16">
        <dbReference type="Rhea" id="RHEA:18935"/>
    </physiologicalReaction>
</comment>
<dbReference type="InterPro" id="IPR002347">
    <property type="entry name" value="SDR_fam"/>
</dbReference>
<evidence type="ECO:0000256" key="13">
    <source>
        <dbReference type="ARBA" id="ARBA00023239"/>
    </source>
</evidence>
<dbReference type="PANTHER" id="PTHR45024:SF2">
    <property type="entry name" value="SCP2 DOMAIN-CONTAINING PROTEIN"/>
    <property type="match status" value="1"/>
</dbReference>
<dbReference type="Gene3D" id="3.10.129.10">
    <property type="entry name" value="Hotdog Thioesterase"/>
    <property type="match status" value="2"/>
</dbReference>
<dbReference type="GO" id="GO:0033989">
    <property type="term" value="F:3alpha,7alpha,12alpha-trihydroxy-5beta-cholest-24-enoyl-CoA hydratase activity"/>
    <property type="evidence" value="ECO:0007669"/>
    <property type="project" value="UniProtKB-EC"/>
</dbReference>
<evidence type="ECO:0000256" key="27">
    <source>
        <dbReference type="ARBA" id="ARBA00073497"/>
    </source>
</evidence>
<dbReference type="FunFam" id="3.10.129.10:FF:000019">
    <property type="entry name" value="peroxisomal multifunctional enzyme type 2"/>
    <property type="match status" value="1"/>
</dbReference>
<name>A0A6P5JK64_PHACI</name>
<dbReference type="GO" id="GO:0036112">
    <property type="term" value="P:medium-chain fatty-acyl-CoA metabolic process"/>
    <property type="evidence" value="ECO:0007669"/>
    <property type="project" value="Ensembl"/>
</dbReference>
<evidence type="ECO:0000256" key="28">
    <source>
        <dbReference type="ARBA" id="ARBA00079769"/>
    </source>
</evidence>
<organism evidence="32 33">
    <name type="scientific">Phascolarctos cinereus</name>
    <name type="common">Koala</name>
    <dbReference type="NCBI Taxonomy" id="38626"/>
    <lineage>
        <taxon>Eukaryota</taxon>
        <taxon>Metazoa</taxon>
        <taxon>Chordata</taxon>
        <taxon>Craniata</taxon>
        <taxon>Vertebrata</taxon>
        <taxon>Euteleostomi</taxon>
        <taxon>Mammalia</taxon>
        <taxon>Metatheria</taxon>
        <taxon>Diprotodontia</taxon>
        <taxon>Phascolarctidae</taxon>
        <taxon>Phascolarctos</taxon>
    </lineage>
</organism>
<comment type="catalytic activity">
    <reaction evidence="22">
        <text>(3R)-hydroxyhexadecanoyl-CoA = (2E)-hexadecenoyl-CoA + H2O</text>
        <dbReference type="Rhea" id="RHEA:39159"/>
        <dbReference type="ChEBI" id="CHEBI:15377"/>
        <dbReference type="ChEBI" id="CHEBI:61526"/>
        <dbReference type="ChEBI" id="CHEBI:74278"/>
    </reaction>
    <physiologicalReaction direction="right-to-left" evidence="22">
        <dbReference type="Rhea" id="RHEA:39161"/>
    </physiologicalReaction>
</comment>
<sequence>MDGHLRFDGRVVLVTGAGGGLGRAYALAFAERGASVVVNDLGGDFKGIGKSSTAADNVVEEIRKKGGKAVANYDSVEAGEKVVKTALDAFGKIDIVINNAGILRDRSFVRISDEDWNIVHKVHLWGSFQVTRAAWDHMKKQKFGRIIMTSSASGIYGNFGQANYSAAKLGLLGLSNTLAIEGRKFNIHCNTIAPTAGSRMTQTVMPQDLLDALKPDYVAPLVLWLCHESCEENGSLFEVGAGWIGKLRWERTLGAIVRQKNQSMTPEDVKANWKKICNFDNALKPQTIQESTAGVIEVLGKIDSQEGISMNRTSHAVSETTSAFNRAIGYKLPQKTFSYSELEAIMYALGVGASIKNPENLKFVYEGSSDFSCLPTFGIIPAQKSMMGGFSEVPGLNINFAKLLHGEQYLELYKPLPRTGQLTSESVIVDILDKGSGLVILLDVYSYSGKELICFNQFSLFIVGSGGFGGKKTSNKAKVTVPPPKRPPDAVLTDTTSLNQAVLYRLSGDWNPLHIDPSFASFGGFDKPILHGLCTFGFSARHVLQQFGNNDVSRFKAIKARFAKPVYPGQTLSTEMWKEGSRIHFQTKVQETGDIVLSNAYVDFVPTSDDLSAKVSSKDGVLQSTLVFEEIGRRIKDVGKELVKKVNAVFEWNITKHGQTAAQWTVDLKNGSGELYQGPARGSADTVFTLSDEDFMDVVMGKLNPQKAFFSGKLRVKGNIMLSQKLELILKDYAKL</sequence>
<evidence type="ECO:0000256" key="29">
    <source>
        <dbReference type="ARBA" id="ARBA00081543"/>
    </source>
</evidence>
<dbReference type="GO" id="GO:0003857">
    <property type="term" value="F:(3S)-3-hydroxyacyl-CoA dehydrogenase (NAD+) activity"/>
    <property type="evidence" value="ECO:0007669"/>
    <property type="project" value="Ensembl"/>
</dbReference>
<evidence type="ECO:0000256" key="10">
    <source>
        <dbReference type="ARBA" id="ARBA00023098"/>
    </source>
</evidence>
<dbReference type="InterPro" id="IPR057326">
    <property type="entry name" value="KR_dom"/>
</dbReference>
<dbReference type="SUPFAM" id="SSF54637">
    <property type="entry name" value="Thioesterase/thiol ester dehydrase-isomerase"/>
    <property type="match status" value="2"/>
</dbReference>
<dbReference type="SUPFAM" id="SSF55718">
    <property type="entry name" value="SCP-like"/>
    <property type="match status" value="1"/>
</dbReference>
<comment type="catalytic activity">
    <reaction evidence="21">
        <text>(3R)-3-hydroxydecanoyl-CoA + NAD(+) = 3-oxodecanoyl-CoA + NADH + H(+)</text>
        <dbReference type="Rhea" id="RHEA:45832"/>
        <dbReference type="ChEBI" id="CHEBI:15378"/>
        <dbReference type="ChEBI" id="CHEBI:57540"/>
        <dbReference type="ChEBI" id="CHEBI:57945"/>
        <dbReference type="ChEBI" id="CHEBI:62548"/>
        <dbReference type="ChEBI" id="CHEBI:74272"/>
    </reaction>
    <physiologicalReaction direction="left-to-right" evidence="21">
        <dbReference type="Rhea" id="RHEA:45833"/>
    </physiologicalReaction>
</comment>
<comment type="catalytic activity">
    <reaction evidence="23">
        <text>a (3R)-3-hydroxyacyl-CoA = a (2E)-enoyl-CoA + H2O</text>
        <dbReference type="Rhea" id="RHEA:26526"/>
        <dbReference type="ChEBI" id="CHEBI:15377"/>
        <dbReference type="ChEBI" id="CHEBI:57319"/>
        <dbReference type="ChEBI" id="CHEBI:58856"/>
        <dbReference type="EC" id="4.2.1.119"/>
    </reaction>
    <physiologicalReaction direction="right-to-left" evidence="23">
        <dbReference type="Rhea" id="RHEA:26528"/>
    </physiologicalReaction>
</comment>
<dbReference type="InterPro" id="IPR036291">
    <property type="entry name" value="NAD(P)-bd_dom_sf"/>
</dbReference>
<dbReference type="PRINTS" id="PR00080">
    <property type="entry name" value="SDRFAMILY"/>
</dbReference>
<evidence type="ECO:0000256" key="11">
    <source>
        <dbReference type="ARBA" id="ARBA00023140"/>
    </source>
</evidence>
<comment type="catalytic activity">
    <reaction evidence="15">
        <text>(3R)-hydroxyhexadecanedioyl-CoA + NAD(+) = 3-oxohexadecanedioyl-CoA + NADH + H(+)</text>
        <dbReference type="Rhea" id="RHEA:40263"/>
        <dbReference type="ChEBI" id="CHEBI:15378"/>
        <dbReference type="ChEBI" id="CHEBI:57540"/>
        <dbReference type="ChEBI" id="CHEBI:57945"/>
        <dbReference type="ChEBI" id="CHEBI:77079"/>
        <dbReference type="ChEBI" id="CHEBI:77081"/>
    </reaction>
    <physiologicalReaction direction="left-to-right" evidence="15">
        <dbReference type="Rhea" id="RHEA:40264"/>
    </physiologicalReaction>
</comment>
<comment type="pathway">
    <text evidence="2">Lipid metabolism; fatty acid beta-oxidation.</text>
</comment>
<feature type="domain" description="Ketoreductase" evidence="31">
    <location>
        <begin position="10"/>
        <end position="184"/>
    </location>
</feature>
<dbReference type="CTD" id="3295"/>
<dbReference type="Pfam" id="PF22622">
    <property type="entry name" value="MFE-2_hydrat-2_N"/>
    <property type="match status" value="1"/>
</dbReference>
<evidence type="ECO:0000256" key="26">
    <source>
        <dbReference type="ARBA" id="ARBA00056931"/>
    </source>
</evidence>
<dbReference type="Gene3D" id="1.10.287.4290">
    <property type="match status" value="1"/>
</dbReference>
<evidence type="ECO:0000256" key="3">
    <source>
        <dbReference type="ARBA" id="ARBA00006484"/>
    </source>
</evidence>
<comment type="catalytic activity">
    <reaction evidence="14">
        <text>(3R)-hydroxyhexadecanoyl-CoA + NAD(+) = 3-oxohexadecanoyl-CoA + NADH + H(+)</text>
        <dbReference type="Rhea" id="RHEA:40243"/>
        <dbReference type="ChEBI" id="CHEBI:15378"/>
        <dbReference type="ChEBI" id="CHEBI:57349"/>
        <dbReference type="ChEBI" id="CHEBI:57540"/>
        <dbReference type="ChEBI" id="CHEBI:57945"/>
        <dbReference type="ChEBI" id="CHEBI:74278"/>
    </reaction>
    <physiologicalReaction direction="left-to-right" evidence="14">
        <dbReference type="Rhea" id="RHEA:40244"/>
    </physiologicalReaction>
</comment>
<dbReference type="Pfam" id="PF02036">
    <property type="entry name" value="SCP2"/>
    <property type="match status" value="1"/>
</dbReference>
<dbReference type="RefSeq" id="XP_020834677.1">
    <property type="nucleotide sequence ID" value="XM_020979018.1"/>
</dbReference>
<gene>
    <name evidence="33" type="primary">HSD17B4</name>
</gene>
<dbReference type="GO" id="GO:0018812">
    <property type="term" value="F:3-hydroxyacyl-CoA dehydratase activity"/>
    <property type="evidence" value="ECO:0007669"/>
    <property type="project" value="UniProtKB-EC"/>
</dbReference>
<comment type="catalytic activity">
    <reaction evidence="18">
        <text>(3R)-hydroxyoctanoyl-CoA + NAD(+) = 3-oxooctanoyl-CoA + NADH + H(+)</text>
        <dbReference type="Rhea" id="RHEA:40191"/>
        <dbReference type="ChEBI" id="CHEBI:15378"/>
        <dbReference type="ChEBI" id="CHEBI:57540"/>
        <dbReference type="ChEBI" id="CHEBI:57945"/>
        <dbReference type="ChEBI" id="CHEBI:62619"/>
        <dbReference type="ChEBI" id="CHEBI:74279"/>
    </reaction>
    <physiologicalReaction direction="left-to-right" evidence="18">
        <dbReference type="Rhea" id="RHEA:40192"/>
    </physiologicalReaction>
</comment>
<dbReference type="FunFam" id="3.40.50.720:FF:000185">
    <property type="entry name" value="peroxisomal multifunctional enzyme type 2"/>
    <property type="match status" value="1"/>
</dbReference>
<dbReference type="InterPro" id="IPR003033">
    <property type="entry name" value="SCP2_sterol-bd_dom"/>
</dbReference>
<comment type="catalytic activity">
    <reaction evidence="24">
        <text>a (3R)-3-hydroxyacyl-CoA + NAD(+) = a 3-oxoacyl-CoA + NADH + H(+)</text>
        <dbReference type="Rhea" id="RHEA:32711"/>
        <dbReference type="ChEBI" id="CHEBI:15378"/>
        <dbReference type="ChEBI" id="CHEBI:57319"/>
        <dbReference type="ChEBI" id="CHEBI:57540"/>
        <dbReference type="ChEBI" id="CHEBI:57945"/>
        <dbReference type="ChEBI" id="CHEBI:90726"/>
        <dbReference type="EC" id="1.1.1.n12"/>
    </reaction>
    <physiologicalReaction direction="left-to-right" evidence="24">
        <dbReference type="Rhea" id="RHEA:32712"/>
    </physiologicalReaction>
</comment>
<comment type="subunit">
    <text evidence="4">Homodimer.</text>
</comment>
<keyword evidence="12" id="KW-0413">Isomerase</keyword>
<comment type="function">
    <text evidence="26">Bifunctional enzyme acting on the peroxisomal fatty acid beta-oxidation pathway. Catalyzes two of the four reactions in fatty acid degradation: hydration of 2-enoyl-CoA (trans-2-enoyl-CoA) to produce (3R)-3-hydroxyacyl-CoA, and dehydrogenation of (3R)-3-hydroxyacyl-CoA to produce 3-ketoacyl-CoA (3-oxoacyl-CoA), which is further metabolized by SCPx. Can use straight-chain and branched-chain fatty acids, as well as bile acid intermediates as substrates.</text>
</comment>
<evidence type="ECO:0000256" key="8">
    <source>
        <dbReference type="ARBA" id="ARBA00023002"/>
    </source>
</evidence>
<dbReference type="InterPro" id="IPR020904">
    <property type="entry name" value="Sc_DH/Rdtase_CS"/>
</dbReference>
<evidence type="ECO:0000256" key="2">
    <source>
        <dbReference type="ARBA" id="ARBA00005005"/>
    </source>
</evidence>
<evidence type="ECO:0000256" key="12">
    <source>
        <dbReference type="ARBA" id="ARBA00023235"/>
    </source>
</evidence>
<evidence type="ECO:0000256" key="22">
    <source>
        <dbReference type="ARBA" id="ARBA00052006"/>
    </source>
</evidence>
<proteinExistence type="inferred from homology"/>
<comment type="similarity">
    <text evidence="3">Belongs to the short-chain dehydrogenases/reductases (SDR) family.</text>
</comment>
<evidence type="ECO:0000256" key="5">
    <source>
        <dbReference type="ARBA" id="ARBA00022553"/>
    </source>
</evidence>
<evidence type="ECO:0000256" key="16">
    <source>
        <dbReference type="ARBA" id="ARBA00050645"/>
    </source>
</evidence>
<comment type="catalytic activity">
    <reaction evidence="19">
        <text>(24R,25R)-3alpha,7alpha,12alpha,24-tetrahydroxy-5beta-cholestan-26-oyl-CoA + NAD(+) = 3alpha,7alpha,12alpha-trihydroxy-24-oxo-5beta-cholestan-26-oyl-CoA + NADH + H(+)</text>
        <dbReference type="Rhea" id="RHEA:47088"/>
        <dbReference type="ChEBI" id="CHEBI:15378"/>
        <dbReference type="ChEBI" id="CHEBI:57540"/>
        <dbReference type="ChEBI" id="CHEBI:57945"/>
        <dbReference type="ChEBI" id="CHEBI:58507"/>
        <dbReference type="ChEBI" id="CHEBI:59807"/>
    </reaction>
    <physiologicalReaction direction="left-to-right" evidence="19">
        <dbReference type="Rhea" id="RHEA:47089"/>
    </physiologicalReaction>
</comment>
<evidence type="ECO:0000256" key="24">
    <source>
        <dbReference type="ARBA" id="ARBA00052680"/>
    </source>
</evidence>
<dbReference type="FunFam" id="3.30.1050.10:FF:000004">
    <property type="entry name" value="Hydroxysteroid 17-beta dehydrogenase 4"/>
    <property type="match status" value="1"/>
</dbReference>
<dbReference type="AlphaFoldDB" id="A0A6P5JK64"/>
<dbReference type="Proteomes" id="UP000515140">
    <property type="component" value="Unplaced"/>
</dbReference>
<evidence type="ECO:0000256" key="7">
    <source>
        <dbReference type="ARBA" id="ARBA00022990"/>
    </source>
</evidence>
<dbReference type="GO" id="GO:0005777">
    <property type="term" value="C:peroxisome"/>
    <property type="evidence" value="ECO:0007669"/>
    <property type="project" value="UniProtKB-SubCell"/>
</dbReference>
<dbReference type="PRINTS" id="PR00081">
    <property type="entry name" value="GDHRDH"/>
</dbReference>
<comment type="subcellular location">
    <subcellularLocation>
        <location evidence="1">Peroxisome</location>
    </subcellularLocation>
</comment>
<evidence type="ECO:0000256" key="9">
    <source>
        <dbReference type="ARBA" id="ARBA00023027"/>
    </source>
</evidence>
<dbReference type="GO" id="GO:0036111">
    <property type="term" value="P:very long-chain fatty-acyl-CoA metabolic process"/>
    <property type="evidence" value="ECO:0007669"/>
    <property type="project" value="Ensembl"/>
</dbReference>
<keyword evidence="7" id="KW-0007">Acetylation</keyword>
<keyword evidence="11" id="KW-0576">Peroxisome</keyword>
<accession>A0A6P5JK64</accession>
<reference evidence="33" key="1">
    <citation type="submission" date="2025-08" db="UniProtKB">
        <authorList>
            <consortium name="RefSeq"/>
        </authorList>
    </citation>
    <scope>IDENTIFICATION</scope>
    <source>
        <tissue evidence="33">Spleen</tissue>
    </source>
</reference>
<dbReference type="UniPathway" id="UPA00659"/>
<dbReference type="CDD" id="cd05353">
    <property type="entry name" value="hydroxyacyl-CoA-like_DH_SDR_c-like"/>
    <property type="match status" value="1"/>
</dbReference>
<keyword evidence="9" id="KW-0520">NAD</keyword>
<comment type="catalytic activity">
    <reaction evidence="20">
        <text>(3R)-3-hydroxydecanoyl-CoA = (2E)-decenoyl-CoA + H2O</text>
        <dbReference type="Rhea" id="RHEA:45992"/>
        <dbReference type="ChEBI" id="CHEBI:15377"/>
        <dbReference type="ChEBI" id="CHEBI:61406"/>
        <dbReference type="ChEBI" id="CHEBI:74272"/>
    </reaction>
    <physiologicalReaction direction="right-to-left" evidence="20">
        <dbReference type="Rhea" id="RHEA:45994"/>
    </physiologicalReaction>
</comment>
<evidence type="ECO:0000256" key="25">
    <source>
        <dbReference type="ARBA" id="ARBA00052775"/>
    </source>
</evidence>
<keyword evidence="6" id="KW-0276">Fatty acid metabolism</keyword>
<evidence type="ECO:0000256" key="23">
    <source>
        <dbReference type="ARBA" id="ARBA00052416"/>
    </source>
</evidence>
<evidence type="ECO:0000256" key="21">
    <source>
        <dbReference type="ARBA" id="ARBA00051981"/>
    </source>
</evidence>
<dbReference type="Gene3D" id="3.40.50.720">
    <property type="entry name" value="NAD(P)-binding Rossmann-like Domain"/>
    <property type="match status" value="1"/>
</dbReference>
<dbReference type="GO" id="GO:0008210">
    <property type="term" value="P:estrogen metabolic process"/>
    <property type="evidence" value="ECO:0007669"/>
    <property type="project" value="Ensembl"/>
</dbReference>
<dbReference type="FunCoup" id="A0A6P5JK64">
    <property type="interactions" value="834"/>
</dbReference>
<dbReference type="InterPro" id="IPR029069">
    <property type="entry name" value="HotDog_dom_sf"/>
</dbReference>
<protein>
    <recommendedName>
        <fullName evidence="27">Peroxisomal multifunctional enzyme type 2</fullName>
    </recommendedName>
    <alternativeName>
        <fullName evidence="29">17-beta-hydroxysteroid dehydrogenase 4</fullName>
    </alternativeName>
    <alternativeName>
        <fullName evidence="30">D-bifunctional protein</fullName>
    </alternativeName>
    <alternativeName>
        <fullName evidence="28">Multifunctional protein 2</fullName>
    </alternativeName>
</protein>